<dbReference type="InterPro" id="IPR010721">
    <property type="entry name" value="UstE-like"/>
</dbReference>
<reference evidence="2 3" key="1">
    <citation type="submission" date="2019-12" db="EMBL/GenBank/DDBJ databases">
        <title>Nocardia sp. nov. ET3-3 isolated from soil.</title>
        <authorList>
            <person name="Kanchanasin P."/>
            <person name="Tanasupawat S."/>
            <person name="Yuki M."/>
            <person name="Kudo T."/>
        </authorList>
    </citation>
    <scope>NUCLEOTIDE SEQUENCE [LARGE SCALE GENOMIC DNA]</scope>
    <source>
        <strain evidence="2 3">ET3-3</strain>
    </source>
</reference>
<gene>
    <name evidence="2" type="ORF">GPX89_09890</name>
</gene>
<dbReference type="EMBL" id="WRPP01000002">
    <property type="protein sequence ID" value="MVU77549.1"/>
    <property type="molecule type" value="Genomic_DNA"/>
</dbReference>
<dbReference type="Pfam" id="PF06966">
    <property type="entry name" value="DUF1295"/>
    <property type="match status" value="1"/>
</dbReference>
<dbReference type="Gene3D" id="1.20.120.1630">
    <property type="match status" value="1"/>
</dbReference>
<name>A0A7K1UTQ9_9NOCA</name>
<comment type="caution">
    <text evidence="2">The sequence shown here is derived from an EMBL/GenBank/DDBJ whole genome shotgun (WGS) entry which is preliminary data.</text>
</comment>
<feature type="transmembrane region" description="Helical" evidence="1">
    <location>
        <begin position="142"/>
        <end position="160"/>
    </location>
</feature>
<keyword evidence="1" id="KW-0812">Transmembrane</keyword>
<proteinExistence type="predicted"/>
<keyword evidence="3" id="KW-1185">Reference proteome</keyword>
<dbReference type="PANTHER" id="PTHR32251:SF17">
    <property type="entry name" value="STEROID 5-ALPHA REDUCTASE C-TERMINAL DOMAIN-CONTAINING PROTEIN"/>
    <property type="match status" value="1"/>
</dbReference>
<keyword evidence="1" id="KW-0472">Membrane</keyword>
<evidence type="ECO:0000313" key="3">
    <source>
        <dbReference type="Proteomes" id="UP000466794"/>
    </source>
</evidence>
<dbReference type="PROSITE" id="PS50244">
    <property type="entry name" value="S5A_REDUCTASE"/>
    <property type="match status" value="1"/>
</dbReference>
<dbReference type="RefSeq" id="WP_157387240.1">
    <property type="nucleotide sequence ID" value="NZ_WRPP01000002.1"/>
</dbReference>
<dbReference type="GO" id="GO:0016020">
    <property type="term" value="C:membrane"/>
    <property type="evidence" value="ECO:0007669"/>
    <property type="project" value="TreeGrafter"/>
</dbReference>
<keyword evidence="1" id="KW-1133">Transmembrane helix</keyword>
<evidence type="ECO:0000256" key="1">
    <source>
        <dbReference type="SAM" id="Phobius"/>
    </source>
</evidence>
<feature type="transmembrane region" description="Helical" evidence="1">
    <location>
        <begin position="200"/>
        <end position="227"/>
    </location>
</feature>
<feature type="transmembrane region" description="Helical" evidence="1">
    <location>
        <begin position="64"/>
        <end position="82"/>
    </location>
</feature>
<protein>
    <submittedName>
        <fullName evidence="2">DUF1295 domain-containing protein</fullName>
    </submittedName>
</protein>
<organism evidence="2 3">
    <name type="scientific">Nocardia terrae</name>
    <dbReference type="NCBI Taxonomy" id="2675851"/>
    <lineage>
        <taxon>Bacteria</taxon>
        <taxon>Bacillati</taxon>
        <taxon>Actinomycetota</taxon>
        <taxon>Actinomycetes</taxon>
        <taxon>Mycobacteriales</taxon>
        <taxon>Nocardiaceae</taxon>
        <taxon>Nocardia</taxon>
    </lineage>
</organism>
<feature type="transmembrane region" description="Helical" evidence="1">
    <location>
        <begin position="36"/>
        <end position="55"/>
    </location>
</feature>
<dbReference type="AlphaFoldDB" id="A0A7K1UTQ9"/>
<evidence type="ECO:0000313" key="2">
    <source>
        <dbReference type="EMBL" id="MVU77549.1"/>
    </source>
</evidence>
<sequence>MNWAVETTIWLCTALALLVLQALTFAVARRLGRYNVVDVIWGAGFALVALIAAGLGDGSLNRRILLLVLVTLWGLRLSYYMLRRTAGHGEDPRYADLLSRHGDSPVSAFTRIFLTQAVAQWVISLPLQVSAAAGPTRGPGRAAVVAGVLLWGVGVFFEALGDRQLARFKSDPANRGRIMDRGLWSWTRHPNYFGDFCVWWGLWLVAAAAWPGVLTVFAPVIMSYLLIRGTGARLLEHTMADRPGYREYQRRTAPFFPRPPRRAGHDH</sequence>
<accession>A0A7K1UTQ9</accession>
<dbReference type="PANTHER" id="PTHR32251">
    <property type="entry name" value="3-OXO-5-ALPHA-STEROID 4-DEHYDROGENASE"/>
    <property type="match status" value="1"/>
</dbReference>
<dbReference type="Proteomes" id="UP000466794">
    <property type="component" value="Unassembled WGS sequence"/>
</dbReference>